<proteinExistence type="predicted"/>
<feature type="chain" id="PRO_5045082508" description="L,D-transpeptidase" evidence="1">
    <location>
        <begin position="49"/>
        <end position="234"/>
    </location>
</feature>
<comment type="caution">
    <text evidence="2">The sequence shown here is derived from an EMBL/GenBank/DDBJ whole genome shotgun (WGS) entry which is preliminary data.</text>
</comment>
<evidence type="ECO:0000313" key="2">
    <source>
        <dbReference type="EMBL" id="GAA4358431.1"/>
    </source>
</evidence>
<sequence length="234" mass="24507">MSLSRTAVPSAIAARCAVDRARRLSASASGVALLALGAALALPAPARAQGDVGTLVQWVRATGDNGGAAFAVVDKKGARVHVFDASGKERGSSPILLGLARGDDSVPGIGERPMAQIRPEERTTPAGRFASEPGRNLQGEDIVWVDYDAAVSMHRVRATNPAERRLERLATPTIADNRISYGCINVPAAFYDMHVKPLLGTRRGVVYVLPETRSLAAMFGTRVAGAATAATPAR</sequence>
<name>A0ABP8IGW5_9BURK</name>
<dbReference type="Proteomes" id="UP001500975">
    <property type="component" value="Unassembled WGS sequence"/>
</dbReference>
<dbReference type="EMBL" id="BAABGJ010000081">
    <property type="protein sequence ID" value="GAA4358431.1"/>
    <property type="molecule type" value="Genomic_DNA"/>
</dbReference>
<evidence type="ECO:0000256" key="1">
    <source>
        <dbReference type="SAM" id="SignalP"/>
    </source>
</evidence>
<protein>
    <recommendedName>
        <fullName evidence="4">L,D-transpeptidase</fullName>
    </recommendedName>
</protein>
<evidence type="ECO:0008006" key="4">
    <source>
        <dbReference type="Google" id="ProtNLM"/>
    </source>
</evidence>
<keyword evidence="3" id="KW-1185">Reference proteome</keyword>
<organism evidence="2 3">
    <name type="scientific">Variovorax defluvii</name>
    <dbReference type="NCBI Taxonomy" id="913761"/>
    <lineage>
        <taxon>Bacteria</taxon>
        <taxon>Pseudomonadati</taxon>
        <taxon>Pseudomonadota</taxon>
        <taxon>Betaproteobacteria</taxon>
        <taxon>Burkholderiales</taxon>
        <taxon>Comamonadaceae</taxon>
        <taxon>Variovorax</taxon>
    </lineage>
</organism>
<dbReference type="InterPro" id="IPR006311">
    <property type="entry name" value="TAT_signal"/>
</dbReference>
<keyword evidence="1" id="KW-0732">Signal</keyword>
<evidence type="ECO:0000313" key="3">
    <source>
        <dbReference type="Proteomes" id="UP001500975"/>
    </source>
</evidence>
<dbReference type="PROSITE" id="PS51318">
    <property type="entry name" value="TAT"/>
    <property type="match status" value="1"/>
</dbReference>
<gene>
    <name evidence="2" type="ORF">GCM10023165_53320</name>
</gene>
<feature type="signal peptide" evidence="1">
    <location>
        <begin position="1"/>
        <end position="48"/>
    </location>
</feature>
<dbReference type="RefSeq" id="WP_345541809.1">
    <property type="nucleotide sequence ID" value="NZ_BAABGJ010000081.1"/>
</dbReference>
<reference evidence="3" key="1">
    <citation type="journal article" date="2019" name="Int. J. Syst. Evol. Microbiol.">
        <title>The Global Catalogue of Microorganisms (GCM) 10K type strain sequencing project: providing services to taxonomists for standard genome sequencing and annotation.</title>
        <authorList>
            <consortium name="The Broad Institute Genomics Platform"/>
            <consortium name="The Broad Institute Genome Sequencing Center for Infectious Disease"/>
            <person name="Wu L."/>
            <person name="Ma J."/>
        </authorList>
    </citation>
    <scope>NUCLEOTIDE SEQUENCE [LARGE SCALE GENOMIC DNA]</scope>
    <source>
        <strain evidence="3">JCM 17804</strain>
    </source>
</reference>
<accession>A0ABP8IGW5</accession>